<accession>A0A0B1P3S6</accession>
<evidence type="ECO:0000313" key="1">
    <source>
        <dbReference type="EMBL" id="KHJ33307.1"/>
    </source>
</evidence>
<gene>
    <name evidence="1" type="ORF">EV44_g1744</name>
</gene>
<dbReference type="HOGENOM" id="CLU_2110754_0_0_1"/>
<keyword evidence="2" id="KW-1185">Reference proteome</keyword>
<organism evidence="1 2">
    <name type="scientific">Uncinula necator</name>
    <name type="common">Grape powdery mildew</name>
    <dbReference type="NCBI Taxonomy" id="52586"/>
    <lineage>
        <taxon>Eukaryota</taxon>
        <taxon>Fungi</taxon>
        <taxon>Dikarya</taxon>
        <taxon>Ascomycota</taxon>
        <taxon>Pezizomycotina</taxon>
        <taxon>Leotiomycetes</taxon>
        <taxon>Erysiphales</taxon>
        <taxon>Erysiphaceae</taxon>
        <taxon>Erysiphe</taxon>
    </lineage>
</organism>
<sequence>MLGTGGAVIKVLGLRITRNRANRKIYLNQEQNITGVLDKVGITNARYKRKSILAADYKIRRLSKEDDTRINVKEYQQAIGSLMFAMIITRPDIAFILRNLSQSVSYPAYHLGNAL</sequence>
<name>A0A0B1P3S6_UNCNE</name>
<dbReference type="EMBL" id="JNVN01001518">
    <property type="protein sequence ID" value="KHJ33307.1"/>
    <property type="molecule type" value="Genomic_DNA"/>
</dbReference>
<reference evidence="1 2" key="1">
    <citation type="journal article" date="2014" name="BMC Genomics">
        <title>Adaptive genomic structural variation in the grape powdery mildew pathogen, Erysiphe necator.</title>
        <authorList>
            <person name="Jones L."/>
            <person name="Riaz S."/>
            <person name="Morales-Cruz A."/>
            <person name="Amrine K.C."/>
            <person name="McGuire B."/>
            <person name="Gubler W.D."/>
            <person name="Walker M.A."/>
            <person name="Cantu D."/>
        </authorList>
    </citation>
    <scope>NUCLEOTIDE SEQUENCE [LARGE SCALE GENOMIC DNA]</scope>
    <source>
        <strain evidence="2">c</strain>
    </source>
</reference>
<proteinExistence type="predicted"/>
<protein>
    <submittedName>
        <fullName evidence="1">Putative eka-like protein</fullName>
    </submittedName>
</protein>
<dbReference type="Proteomes" id="UP000030854">
    <property type="component" value="Unassembled WGS sequence"/>
</dbReference>
<evidence type="ECO:0000313" key="2">
    <source>
        <dbReference type="Proteomes" id="UP000030854"/>
    </source>
</evidence>
<comment type="caution">
    <text evidence="1">The sequence shown here is derived from an EMBL/GenBank/DDBJ whole genome shotgun (WGS) entry which is preliminary data.</text>
</comment>
<dbReference type="AlphaFoldDB" id="A0A0B1P3S6"/>